<dbReference type="RefSeq" id="WP_100292626.1">
    <property type="nucleotide sequence ID" value="NZ_PGGC01000013.1"/>
</dbReference>
<comment type="caution">
    <text evidence="2">The sequence shown here is derived from an EMBL/GenBank/DDBJ whole genome shotgun (WGS) entry which is preliminary data.</text>
</comment>
<protein>
    <recommendedName>
        <fullName evidence="1">BIG2 domain-containing protein</fullName>
    </recommendedName>
</protein>
<feature type="domain" description="BIG2" evidence="1">
    <location>
        <begin position="34"/>
        <end position="123"/>
    </location>
</feature>
<dbReference type="SUPFAM" id="SSF49373">
    <property type="entry name" value="Invasin/intimin cell-adhesion fragments"/>
    <property type="match status" value="5"/>
</dbReference>
<proteinExistence type="predicted"/>
<dbReference type="PROSITE" id="PS51257">
    <property type="entry name" value="PROKAR_LIPOPROTEIN"/>
    <property type="match status" value="1"/>
</dbReference>
<keyword evidence="3" id="KW-1185">Reference proteome</keyword>
<dbReference type="SMART" id="SM00635">
    <property type="entry name" value="BID_2"/>
    <property type="match status" value="5"/>
</dbReference>
<organism evidence="2 3">
    <name type="scientific">Aeromonas cavernicola</name>
    <dbReference type="NCBI Taxonomy" id="1006623"/>
    <lineage>
        <taxon>Bacteria</taxon>
        <taxon>Pseudomonadati</taxon>
        <taxon>Pseudomonadota</taxon>
        <taxon>Gammaproteobacteria</taxon>
        <taxon>Aeromonadales</taxon>
        <taxon>Aeromonadaceae</taxon>
        <taxon>Aeromonas</taxon>
    </lineage>
</organism>
<feature type="domain" description="BIG2" evidence="1">
    <location>
        <begin position="322"/>
        <end position="411"/>
    </location>
</feature>
<dbReference type="AlphaFoldDB" id="A0A2H9U8Y7"/>
<dbReference type="InterPro" id="IPR008964">
    <property type="entry name" value="Invasin/intimin_cell_adhesion"/>
</dbReference>
<reference evidence="2 3" key="1">
    <citation type="submission" date="2017-11" db="EMBL/GenBank/DDBJ databases">
        <title>Draft genome sequence of environmental isolate Aeromonas cavernicola sp. nov. MDC 2508.</title>
        <authorList>
            <person name="Colston S.M."/>
            <person name="Navarro A."/>
            <person name="Martinez-Murcia A.J."/>
            <person name="Graf J."/>
        </authorList>
    </citation>
    <scope>NUCLEOTIDE SEQUENCE [LARGE SCALE GENOMIC DNA]</scope>
    <source>
        <strain evidence="2 3">MDC 2508</strain>
    </source>
</reference>
<name>A0A2H9U8Y7_9GAMM</name>
<evidence type="ECO:0000313" key="3">
    <source>
        <dbReference type="Proteomes" id="UP000235861"/>
    </source>
</evidence>
<gene>
    <name evidence="2" type="ORF">CUC53_02050</name>
</gene>
<feature type="domain" description="BIG2" evidence="1">
    <location>
        <begin position="226"/>
        <end position="315"/>
    </location>
</feature>
<dbReference type="Gene3D" id="2.60.40.1080">
    <property type="match status" value="5"/>
</dbReference>
<dbReference type="Pfam" id="PF05689">
    <property type="entry name" value="InvE_AD"/>
    <property type="match status" value="1"/>
</dbReference>
<accession>A0A2H9U8Y7</accession>
<sequence length="618" mass="63759">MKLFFYILSVVLLLGCSGGSDTKTAGELLPPDVTVARLAIVSTTVSLPVGLDEQLKADALLSNDQVLDVTSHTALNWSSSNPAIATVENSGPNKGRVTGVAMGTVTLTASGVANGQSFTASTVLAITDAVVTDLRVTSAISGLPVGLNTQLKADAVISNGQVLDVTRNAILNWVSSNPGIATVENSGPNKGRVSALARGTVTLTATGTANGRSFSANTVLDVTDAVVTQLQVSAATPELAAGLSTQLGADALLSDGRVLAVTNHAALNWSSDNLGVATVENSGPNKGRVTGIAVGTVTLTAAGVANGQSFTASTVLKITDAVVTQLQVSAETSALPVGLSTQLRASALLSNERALDVTNNAALGWSSSDPKIATVENSGPNQGRVTGIGVGKVTLTAAGMANGQSFTDSLALEITDAVVTDLQVTAAIASLPARLSTPLKANAILSDGRELDVTSSAVLNWSSSHPEIATVENSGPNKGRVTGVAVGTVTLTAAGMANNRPFTANTELEIIDTLPVPDTGSFSSPDGFRRMWANADNYCRTLIWSGQDDWRLPSMNELTALYNQYPNNQLKTILGWPTNFVYWSATLFSPNAYYYADLSNGRSSGTNDVSDNYVTCIR</sequence>
<dbReference type="OrthoDB" id="5579491at2"/>
<dbReference type="EMBL" id="PGGC01000013">
    <property type="protein sequence ID" value="PJG60449.1"/>
    <property type="molecule type" value="Genomic_DNA"/>
</dbReference>
<evidence type="ECO:0000313" key="2">
    <source>
        <dbReference type="EMBL" id="PJG60449.1"/>
    </source>
</evidence>
<dbReference type="Pfam" id="PF02368">
    <property type="entry name" value="Big_2"/>
    <property type="match status" value="5"/>
</dbReference>
<dbReference type="InterPro" id="IPR008541">
    <property type="entry name" value="InvE_AD"/>
</dbReference>
<feature type="domain" description="BIG2" evidence="1">
    <location>
        <begin position="418"/>
        <end position="507"/>
    </location>
</feature>
<evidence type="ECO:0000259" key="1">
    <source>
        <dbReference type="SMART" id="SM00635"/>
    </source>
</evidence>
<dbReference type="InterPro" id="IPR003343">
    <property type="entry name" value="Big_2"/>
</dbReference>
<feature type="domain" description="BIG2" evidence="1">
    <location>
        <begin position="130"/>
        <end position="217"/>
    </location>
</feature>
<dbReference type="Proteomes" id="UP000235861">
    <property type="component" value="Unassembled WGS sequence"/>
</dbReference>